<dbReference type="GO" id="GO:0034453">
    <property type="term" value="P:microtubule anchoring"/>
    <property type="evidence" value="ECO:0007669"/>
    <property type="project" value="InterPro"/>
</dbReference>
<dbReference type="RefSeq" id="XP_010836432.1">
    <property type="nucleotide sequence ID" value="XM_010838130.1"/>
</dbReference>
<dbReference type="GO" id="GO:0005813">
    <property type="term" value="C:centrosome"/>
    <property type="evidence" value="ECO:0007669"/>
    <property type="project" value="InterPro"/>
</dbReference>
<feature type="region of interest" description="Disordered" evidence="1">
    <location>
        <begin position="1"/>
        <end position="24"/>
    </location>
</feature>
<dbReference type="AlphaFoldDB" id="A0A6P3HAW5"/>
<organism evidence="2 3">
    <name type="scientific">Bison bison bison</name>
    <name type="common">North American plains bison</name>
    <dbReference type="NCBI Taxonomy" id="43346"/>
    <lineage>
        <taxon>Eukaryota</taxon>
        <taxon>Metazoa</taxon>
        <taxon>Chordata</taxon>
        <taxon>Craniata</taxon>
        <taxon>Vertebrata</taxon>
        <taxon>Euteleostomi</taxon>
        <taxon>Mammalia</taxon>
        <taxon>Eutheria</taxon>
        <taxon>Laurasiatheria</taxon>
        <taxon>Artiodactyla</taxon>
        <taxon>Ruminantia</taxon>
        <taxon>Pecora</taxon>
        <taxon>Bovidae</taxon>
        <taxon>Bovinae</taxon>
        <taxon>Bison</taxon>
    </lineage>
</organism>
<evidence type="ECO:0000313" key="3">
    <source>
        <dbReference type="RefSeq" id="XP_010836432.1"/>
    </source>
</evidence>
<dbReference type="PANTHER" id="PTHR13958">
    <property type="entry name" value="CENTROSOME-ASSOCIATED PROTEIN 350"/>
    <property type="match status" value="1"/>
</dbReference>
<dbReference type="PANTHER" id="PTHR13958:SF3">
    <property type="entry name" value="CAP-GLY DOMAIN-CONTAINING PROTEIN-RELATED"/>
    <property type="match status" value="1"/>
</dbReference>
<feature type="non-terminal residue" evidence="3">
    <location>
        <position position="423"/>
    </location>
</feature>
<dbReference type="InterPro" id="IPR028750">
    <property type="entry name" value="CEP350/CC187"/>
</dbReference>
<feature type="region of interest" description="Disordered" evidence="1">
    <location>
        <begin position="169"/>
        <end position="295"/>
    </location>
</feature>
<proteinExistence type="predicted"/>
<reference evidence="3" key="1">
    <citation type="submission" date="2025-08" db="UniProtKB">
        <authorList>
            <consortium name="RefSeq"/>
        </authorList>
    </citation>
    <scope>IDENTIFICATION</scope>
    <source>
        <tissue evidence="3">Blood</tissue>
    </source>
</reference>
<evidence type="ECO:0000256" key="1">
    <source>
        <dbReference type="SAM" id="MobiDB-lite"/>
    </source>
</evidence>
<evidence type="ECO:0000313" key="2">
    <source>
        <dbReference type="Proteomes" id="UP000515208"/>
    </source>
</evidence>
<dbReference type="GeneID" id="104987282"/>
<protein>
    <submittedName>
        <fullName evidence="3">Uncharacterized protein LOC104987282</fullName>
    </submittedName>
</protein>
<accession>A0A6P3HAW5</accession>
<name>A0A6P3HAW5_BISBB</name>
<gene>
    <name evidence="3" type="primary">LOC104987282</name>
</gene>
<sequence length="423" mass="47194">MTSHACFLSSEPMQEGRPAQRPSQLPPARLWEELRFQGSRTRPRSAAPVPFSRFTIQMLEQSLREEDLRARHQAALLRLREKALEEKTRTELAWLEHQRGYLNSIGSYAALVALAEKQHQALSYLERELRGIRYLRTLHLSSHRERKLLLQQQKDIVSVQRSAALLQQELQDRTRLPQSSSPEVKARREEGTETSPQQPEGPGQGSSHAWHTPGSPLGQYPQRSESPPVPHLLSEPQDGTPPPAASAADGHPCPPTLAWDKDSPAVAGRPDARGQPPESHGRTSQGSPWRMSRNPRVPWNSVWEARGVLRGLCKETCWASEGEEGEEGLGAWHWGPRGTVGPGRLWDWSLKTEGQEDWSVCETLPRRPALLALQSQGGSLVSLCRAFCRRPPWTQDGHQAQPFLYATPQKALSPLCPLGGTAP</sequence>
<dbReference type="GO" id="GO:0008017">
    <property type="term" value="F:microtubule binding"/>
    <property type="evidence" value="ECO:0007669"/>
    <property type="project" value="InterPro"/>
</dbReference>
<dbReference type="KEGG" id="bbis:104987282"/>
<dbReference type="Proteomes" id="UP000515208">
    <property type="component" value="Unplaced"/>
</dbReference>
<keyword evidence="2" id="KW-1185">Reference proteome</keyword>